<reference evidence="2 3" key="1">
    <citation type="journal article" date="2016" name="Nat. Commun.">
        <title>Thousands of microbial genomes shed light on interconnected biogeochemical processes in an aquifer system.</title>
        <authorList>
            <person name="Anantharaman K."/>
            <person name="Brown C.T."/>
            <person name="Hug L.A."/>
            <person name="Sharon I."/>
            <person name="Castelle C.J."/>
            <person name="Probst A.J."/>
            <person name="Thomas B.C."/>
            <person name="Singh A."/>
            <person name="Wilkins M.J."/>
            <person name="Karaoz U."/>
            <person name="Brodie E.L."/>
            <person name="Williams K.H."/>
            <person name="Hubbard S.S."/>
            <person name="Banfield J.F."/>
        </authorList>
    </citation>
    <scope>NUCLEOTIDE SEQUENCE [LARGE SCALE GENOMIC DNA]</scope>
</reference>
<keyword evidence="1" id="KW-1133">Transmembrane helix</keyword>
<evidence type="ECO:0000313" key="2">
    <source>
        <dbReference type="EMBL" id="OGE42254.1"/>
    </source>
</evidence>
<dbReference type="AlphaFoldDB" id="A0A1F5KN34"/>
<evidence type="ECO:0000256" key="1">
    <source>
        <dbReference type="SAM" id="Phobius"/>
    </source>
</evidence>
<sequence length="181" mass="20504">MITVVNLIILAVNIVVLYLLYQKHQGAEQNKSKIINEAHSKAKSIIAGAVEEATRELTKAQYMEQDLKEVLTGGLKAAAQKAEVDLTDRSKKLLEEISKEQLSSFKRLVSQQQQASRDLADQVIEQYKKERIAQIDSQINDFVHRIALQVLGKSISQQHHQRLIMEALDQARKEGIFDTIK</sequence>
<accession>A0A1F5KN34</accession>
<keyword evidence="1" id="KW-0472">Membrane</keyword>
<dbReference type="STRING" id="1797785.A3B45_04480"/>
<keyword evidence="1" id="KW-0812">Transmembrane</keyword>
<comment type="caution">
    <text evidence="2">The sequence shown here is derived from an EMBL/GenBank/DDBJ whole genome shotgun (WGS) entry which is preliminary data.</text>
</comment>
<organism evidence="2 3">
    <name type="scientific">Candidatus Daviesbacteria bacterium RIFCSPLOWO2_01_FULL_39_12</name>
    <dbReference type="NCBI Taxonomy" id="1797785"/>
    <lineage>
        <taxon>Bacteria</taxon>
        <taxon>Candidatus Daviesiibacteriota</taxon>
    </lineage>
</organism>
<dbReference type="EMBL" id="MFDM01000028">
    <property type="protein sequence ID" value="OGE42254.1"/>
    <property type="molecule type" value="Genomic_DNA"/>
</dbReference>
<protein>
    <submittedName>
        <fullName evidence="2">Uncharacterized protein</fullName>
    </submittedName>
</protein>
<feature type="transmembrane region" description="Helical" evidence="1">
    <location>
        <begin position="6"/>
        <end position="21"/>
    </location>
</feature>
<proteinExistence type="predicted"/>
<evidence type="ECO:0000313" key="3">
    <source>
        <dbReference type="Proteomes" id="UP000178565"/>
    </source>
</evidence>
<name>A0A1F5KN34_9BACT</name>
<gene>
    <name evidence="2" type="ORF">A3B45_04480</name>
</gene>
<dbReference type="Proteomes" id="UP000178565">
    <property type="component" value="Unassembled WGS sequence"/>
</dbReference>